<dbReference type="InterPro" id="IPR000456">
    <property type="entry name" value="Ribosomal_bL17"/>
</dbReference>
<dbReference type="EMBL" id="PCVN01000108">
    <property type="protein sequence ID" value="PIQ74081.1"/>
    <property type="molecule type" value="Genomic_DNA"/>
</dbReference>
<dbReference type="NCBIfam" id="TIGR00059">
    <property type="entry name" value="L17"/>
    <property type="match status" value="1"/>
</dbReference>
<dbReference type="PANTHER" id="PTHR14413:SF16">
    <property type="entry name" value="LARGE RIBOSOMAL SUBUNIT PROTEIN BL17M"/>
    <property type="match status" value="1"/>
</dbReference>
<comment type="similarity">
    <text evidence="1 4 5">Belongs to the bacterial ribosomal protein bL17 family.</text>
</comment>
<dbReference type="PROSITE" id="PS01167">
    <property type="entry name" value="RIBOSOMAL_L17"/>
    <property type="match status" value="1"/>
</dbReference>
<protein>
    <recommendedName>
        <fullName evidence="4">Large ribosomal subunit protein bL17</fullName>
    </recommendedName>
</protein>
<dbReference type="PANTHER" id="PTHR14413">
    <property type="entry name" value="RIBOSOMAL PROTEIN L17"/>
    <property type="match status" value="1"/>
</dbReference>
<dbReference type="Pfam" id="PF01196">
    <property type="entry name" value="Ribosomal_L17"/>
    <property type="match status" value="1"/>
</dbReference>
<dbReference type="SUPFAM" id="SSF64263">
    <property type="entry name" value="Prokaryotic ribosomal protein L17"/>
    <property type="match status" value="1"/>
</dbReference>
<accession>A0A2H0KPJ3</accession>
<dbReference type="AlphaFoldDB" id="A0A2H0KPJ3"/>
<evidence type="ECO:0000256" key="5">
    <source>
        <dbReference type="RuleBase" id="RU000660"/>
    </source>
</evidence>
<dbReference type="HAMAP" id="MF_01368">
    <property type="entry name" value="Ribosomal_bL17"/>
    <property type="match status" value="1"/>
</dbReference>
<proteinExistence type="inferred from homology"/>
<dbReference type="InterPro" id="IPR036373">
    <property type="entry name" value="Ribosomal_bL17_sf"/>
</dbReference>
<comment type="subunit">
    <text evidence="4">Part of the 50S ribosomal subunit. Contacts protein L32.</text>
</comment>
<keyword evidence="3 4" id="KW-0687">Ribonucleoprotein</keyword>
<sequence>MKKVRKLGRKRDQRQALLKGLASNLILKGKIRTTEAKAKEVRPLVERLITKAKINDFNSVRYAAKFLPGKAIGHLLKEVAPRYVDRSGGYTRIVKLGPRRGDGVKVAIIEFIKGA</sequence>
<evidence type="ECO:0000256" key="4">
    <source>
        <dbReference type="HAMAP-Rule" id="MF_01368"/>
    </source>
</evidence>
<dbReference type="GO" id="GO:0022625">
    <property type="term" value="C:cytosolic large ribosomal subunit"/>
    <property type="evidence" value="ECO:0007669"/>
    <property type="project" value="TreeGrafter"/>
</dbReference>
<gene>
    <name evidence="4" type="primary">rplQ</name>
    <name evidence="6" type="ORF">COV85_04060</name>
</gene>
<reference evidence="6 7" key="1">
    <citation type="submission" date="2017-09" db="EMBL/GenBank/DDBJ databases">
        <title>Depth-based differentiation of microbial function through sediment-hosted aquifers and enrichment of novel symbionts in the deep terrestrial subsurface.</title>
        <authorList>
            <person name="Probst A.J."/>
            <person name="Ladd B."/>
            <person name="Jarett J.K."/>
            <person name="Geller-Mcgrath D.E."/>
            <person name="Sieber C.M."/>
            <person name="Emerson J.B."/>
            <person name="Anantharaman K."/>
            <person name="Thomas B.C."/>
            <person name="Malmstrom R."/>
            <person name="Stieglmeier M."/>
            <person name="Klingl A."/>
            <person name="Woyke T."/>
            <person name="Ryan C.M."/>
            <person name="Banfield J.F."/>
        </authorList>
    </citation>
    <scope>NUCLEOTIDE SEQUENCE [LARGE SCALE GENOMIC DNA]</scope>
    <source>
        <strain evidence="6">CG11_big_fil_rev_8_21_14_0_20_44_10</strain>
    </source>
</reference>
<dbReference type="Gene3D" id="3.90.1030.10">
    <property type="entry name" value="Ribosomal protein L17"/>
    <property type="match status" value="1"/>
</dbReference>
<dbReference type="Proteomes" id="UP000231550">
    <property type="component" value="Unassembled WGS sequence"/>
</dbReference>
<dbReference type="GO" id="GO:0006412">
    <property type="term" value="P:translation"/>
    <property type="evidence" value="ECO:0007669"/>
    <property type="project" value="UniProtKB-UniRule"/>
</dbReference>
<dbReference type="GO" id="GO:0003735">
    <property type="term" value="F:structural constituent of ribosome"/>
    <property type="evidence" value="ECO:0007669"/>
    <property type="project" value="InterPro"/>
</dbReference>
<comment type="caution">
    <text evidence="6">The sequence shown here is derived from an EMBL/GenBank/DDBJ whole genome shotgun (WGS) entry which is preliminary data.</text>
</comment>
<evidence type="ECO:0000256" key="3">
    <source>
        <dbReference type="ARBA" id="ARBA00023274"/>
    </source>
</evidence>
<evidence type="ECO:0000256" key="1">
    <source>
        <dbReference type="ARBA" id="ARBA00008777"/>
    </source>
</evidence>
<evidence type="ECO:0000313" key="7">
    <source>
        <dbReference type="Proteomes" id="UP000231550"/>
    </source>
</evidence>
<organism evidence="6 7">
    <name type="scientific">Candidatus Portnoybacteria bacterium CG11_big_fil_rev_8_21_14_0_20_44_10</name>
    <dbReference type="NCBI Taxonomy" id="1974818"/>
    <lineage>
        <taxon>Bacteria</taxon>
        <taxon>Candidatus Portnoyibacteriota</taxon>
    </lineage>
</organism>
<evidence type="ECO:0000313" key="6">
    <source>
        <dbReference type="EMBL" id="PIQ74081.1"/>
    </source>
</evidence>
<keyword evidence="2 4" id="KW-0689">Ribosomal protein</keyword>
<name>A0A2H0KPJ3_9BACT</name>
<evidence type="ECO:0000256" key="2">
    <source>
        <dbReference type="ARBA" id="ARBA00022980"/>
    </source>
</evidence>
<dbReference type="InterPro" id="IPR047859">
    <property type="entry name" value="Ribosomal_bL17_CS"/>
</dbReference>